<dbReference type="AlphaFoldDB" id="A0A8H3TZW5"/>
<evidence type="ECO:0000313" key="2">
    <source>
        <dbReference type="EMBL" id="GHJ89925.1"/>
    </source>
</evidence>
<accession>A0A8H3TZW5</accession>
<feature type="region of interest" description="Disordered" evidence="1">
    <location>
        <begin position="1"/>
        <end position="46"/>
    </location>
</feature>
<sequence>MDATHFYIPNADLPARADPPLVSKDQAETSAPASDADKSPPTKSEGIPELLQALRDALQEDTQTAAFKQLSQMQQAIQAQEILLRDVTRQKTPQPMMLPPVRQEAIVQSKLQVVLIERGLLISLQTELSHGTVLSTNVAVCGKVPT</sequence>
<keyword evidence="3" id="KW-1185">Reference proteome</keyword>
<name>A0A8H3TZW5_9TREE</name>
<dbReference type="EMBL" id="BLZA01000053">
    <property type="protein sequence ID" value="GHJ89925.1"/>
    <property type="molecule type" value="Genomic_DNA"/>
</dbReference>
<reference evidence="2" key="1">
    <citation type="submission" date="2020-07" db="EMBL/GenBank/DDBJ databases">
        <title>Draft Genome Sequence of a Deep-Sea Yeast, Naganishia (Cryptococcus) liquefaciens strain N6.</title>
        <authorList>
            <person name="Han Y.W."/>
            <person name="Kajitani R."/>
            <person name="Morimoto H."/>
            <person name="Parhat M."/>
            <person name="Tsubouchi H."/>
            <person name="Bakenova O."/>
            <person name="Ogata M."/>
            <person name="Argunhan B."/>
            <person name="Aoki R."/>
            <person name="Kajiwara S."/>
            <person name="Itoh T."/>
            <person name="Iwasaki H."/>
        </authorList>
    </citation>
    <scope>NUCLEOTIDE SEQUENCE</scope>
    <source>
        <strain evidence="2">N6</strain>
    </source>
</reference>
<evidence type="ECO:0000313" key="3">
    <source>
        <dbReference type="Proteomes" id="UP000620104"/>
    </source>
</evidence>
<gene>
    <name evidence="2" type="ORF">NliqN6_6327</name>
</gene>
<organism evidence="2 3">
    <name type="scientific">Naganishia liquefaciens</name>
    <dbReference type="NCBI Taxonomy" id="104408"/>
    <lineage>
        <taxon>Eukaryota</taxon>
        <taxon>Fungi</taxon>
        <taxon>Dikarya</taxon>
        <taxon>Basidiomycota</taxon>
        <taxon>Agaricomycotina</taxon>
        <taxon>Tremellomycetes</taxon>
        <taxon>Filobasidiales</taxon>
        <taxon>Filobasidiaceae</taxon>
        <taxon>Naganishia</taxon>
    </lineage>
</organism>
<dbReference type="Proteomes" id="UP000620104">
    <property type="component" value="Unassembled WGS sequence"/>
</dbReference>
<comment type="caution">
    <text evidence="2">The sequence shown here is derived from an EMBL/GenBank/DDBJ whole genome shotgun (WGS) entry which is preliminary data.</text>
</comment>
<protein>
    <submittedName>
        <fullName evidence="2">Uncharacterized protein</fullName>
    </submittedName>
</protein>
<proteinExistence type="predicted"/>
<evidence type="ECO:0000256" key="1">
    <source>
        <dbReference type="SAM" id="MobiDB-lite"/>
    </source>
</evidence>